<dbReference type="Proteomes" id="UP000019149">
    <property type="component" value="Unassembled WGS sequence"/>
</dbReference>
<dbReference type="GO" id="GO:0016787">
    <property type="term" value="F:hydrolase activity"/>
    <property type="evidence" value="ECO:0007669"/>
    <property type="project" value="UniProtKB-KW"/>
</dbReference>
<gene>
    <name evidence="8" type="ORF">EGR_00580</name>
</gene>
<feature type="region of interest" description="Disordered" evidence="5">
    <location>
        <begin position="1263"/>
        <end position="1293"/>
    </location>
</feature>
<dbReference type="EMBL" id="APAU02000002">
    <property type="protein sequence ID" value="EUB64630.1"/>
    <property type="molecule type" value="Genomic_DNA"/>
</dbReference>
<dbReference type="InterPro" id="IPR011545">
    <property type="entry name" value="DEAD/DEAH_box_helicase_dom"/>
</dbReference>
<keyword evidence="3 8" id="KW-0347">Helicase</keyword>
<dbReference type="Pfam" id="PF00270">
    <property type="entry name" value="DEAD"/>
    <property type="match status" value="1"/>
</dbReference>
<dbReference type="InterPro" id="IPR001650">
    <property type="entry name" value="Helicase_C-like"/>
</dbReference>
<dbReference type="Gene3D" id="1.20.120.1080">
    <property type="match status" value="1"/>
</dbReference>
<reference evidence="8 9" key="1">
    <citation type="journal article" date="2013" name="Nat. Genet.">
        <title>The genome of the hydatid tapeworm Echinococcus granulosus.</title>
        <authorList>
            <person name="Zheng H."/>
            <person name="Zhang W."/>
            <person name="Zhang L."/>
            <person name="Zhang Z."/>
            <person name="Li J."/>
            <person name="Lu G."/>
            <person name="Zhu Y."/>
            <person name="Wang Y."/>
            <person name="Huang Y."/>
            <person name="Liu J."/>
            <person name="Kang H."/>
            <person name="Chen J."/>
            <person name="Wang L."/>
            <person name="Chen A."/>
            <person name="Yu S."/>
            <person name="Gao Z."/>
            <person name="Jin L."/>
            <person name="Gu W."/>
            <person name="Wang Z."/>
            <person name="Zhao L."/>
            <person name="Shi B."/>
            <person name="Wen H."/>
            <person name="Lin R."/>
            <person name="Jones M.K."/>
            <person name="Brejova B."/>
            <person name="Vinar T."/>
            <person name="Zhao G."/>
            <person name="McManus D.P."/>
            <person name="Chen Z."/>
            <person name="Zhou Y."/>
            <person name="Wang S."/>
        </authorList>
    </citation>
    <scope>NUCLEOTIDE SEQUENCE [LARGE SCALE GENOMIC DNA]</scope>
</reference>
<feature type="domain" description="Helicase ATP-binding" evidence="6">
    <location>
        <begin position="177"/>
        <end position="344"/>
    </location>
</feature>
<keyword evidence="1" id="KW-0547">Nucleotide-binding</keyword>
<dbReference type="SMART" id="SM00490">
    <property type="entry name" value="HELICc"/>
    <property type="match status" value="1"/>
</dbReference>
<dbReference type="PROSITE" id="PS51194">
    <property type="entry name" value="HELICASE_CTER"/>
    <property type="match status" value="1"/>
</dbReference>
<evidence type="ECO:0000259" key="7">
    <source>
        <dbReference type="PROSITE" id="PS51194"/>
    </source>
</evidence>
<dbReference type="SUPFAM" id="SSF52540">
    <property type="entry name" value="P-loop containing nucleoside triphosphate hydrolases"/>
    <property type="match status" value="1"/>
</dbReference>
<dbReference type="SMART" id="SM00847">
    <property type="entry name" value="HA2"/>
    <property type="match status" value="1"/>
</dbReference>
<feature type="domain" description="Helicase C-terminal" evidence="7">
    <location>
        <begin position="439"/>
        <end position="619"/>
    </location>
</feature>
<dbReference type="PANTHER" id="PTHR18934">
    <property type="entry name" value="ATP-DEPENDENT RNA HELICASE"/>
    <property type="match status" value="1"/>
</dbReference>
<dbReference type="GO" id="GO:0005524">
    <property type="term" value="F:ATP binding"/>
    <property type="evidence" value="ECO:0007669"/>
    <property type="project" value="UniProtKB-KW"/>
</dbReference>
<comment type="caution">
    <text evidence="8">The sequence shown here is derived from an EMBL/GenBank/DDBJ whole genome shotgun (WGS) entry which is preliminary data.</text>
</comment>
<dbReference type="RefSeq" id="XP_024355826.1">
    <property type="nucleotide sequence ID" value="XM_024489829.1"/>
</dbReference>
<name>W6USN9_ECHGR</name>
<organism evidence="8 9">
    <name type="scientific">Echinococcus granulosus</name>
    <name type="common">Hydatid tapeworm</name>
    <dbReference type="NCBI Taxonomy" id="6210"/>
    <lineage>
        <taxon>Eukaryota</taxon>
        <taxon>Metazoa</taxon>
        <taxon>Spiralia</taxon>
        <taxon>Lophotrochozoa</taxon>
        <taxon>Platyhelminthes</taxon>
        <taxon>Cestoda</taxon>
        <taxon>Eucestoda</taxon>
        <taxon>Cyclophyllidea</taxon>
        <taxon>Taeniidae</taxon>
        <taxon>Echinococcus</taxon>
        <taxon>Echinococcus granulosus group</taxon>
    </lineage>
</organism>
<evidence type="ECO:0000259" key="6">
    <source>
        <dbReference type="PROSITE" id="PS51192"/>
    </source>
</evidence>
<evidence type="ECO:0000256" key="3">
    <source>
        <dbReference type="ARBA" id="ARBA00022806"/>
    </source>
</evidence>
<dbReference type="GeneID" id="36336295"/>
<evidence type="ECO:0000313" key="8">
    <source>
        <dbReference type="EMBL" id="EUB64630.1"/>
    </source>
</evidence>
<feature type="compositionally biased region" description="Basic residues" evidence="5">
    <location>
        <begin position="837"/>
        <end position="848"/>
    </location>
</feature>
<protein>
    <submittedName>
        <fullName evidence="8">ATP-dependent RNA helicase DHX34</fullName>
    </submittedName>
</protein>
<keyword evidence="9" id="KW-1185">Reference proteome</keyword>
<keyword evidence="4" id="KW-0067">ATP-binding</keyword>
<dbReference type="InterPro" id="IPR014001">
    <property type="entry name" value="Helicase_ATP-bd"/>
</dbReference>
<feature type="compositionally biased region" description="Acidic residues" evidence="5">
    <location>
        <begin position="1283"/>
        <end position="1292"/>
    </location>
</feature>
<dbReference type="SMART" id="SM00487">
    <property type="entry name" value="DEXDc"/>
    <property type="match status" value="1"/>
</dbReference>
<dbReference type="PANTHER" id="PTHR18934:SF221">
    <property type="entry name" value="ATP-DEPENDENT RNA HELICASE DHX34-RELATED"/>
    <property type="match status" value="1"/>
</dbReference>
<dbReference type="InterPro" id="IPR027417">
    <property type="entry name" value="P-loop_NTPase"/>
</dbReference>
<sequence length="1422" mass="159680">MGMIASKLAVRLLRAVSAGSRMSTYDGKRLSTIDFDFDIQVHKKRLTDLFFPNSSRAPIQRDSSDFPDFWKFAEKLQSFLLNQSNRSDFNHGSSRYDRVLRLNLQTRNYRLEDYMRHRMAEDTSHRRAILSDRNLFAMHLIFDMYLDFLMKQRWAKIKRLHRDRENLPIARFREPLLSKLMRQQVLVIAGDTGCGKSTQVPQYLADAKKTEEEVLYKRIAVTQPRKIACISLAARVSTEMLREKGTKVGYQVRFERHKSKATQILFLTEGLLLRQMQSDPFLKEYDAIVLDEVHERHWQTDCLLGLMKCLVVARPEVRLILMSATINVNLFANFFNNCPILEATFCHRDQKSLQNGGRAGDGLIEFEVSAAASSIKADRLPGGGITENWKAHMCLRPLLLFVPGRLYPITLKYCPLTPAEQAASLERIDPAPYVRLLQHIDNTYSISERGDLLVFLSGMAEIQIVMEACKAYAEQTKRWIVLPLHSALPSFSQEKIFHTPPDGVRKCVLATNIAETSVTIDGIRQAFEMINSVVFEFVADSGRVKELTWDAISRMRQLKETTISKASADQRKGRAGRTGPGVCFRFFKEEEYNEFQPFTTPEIKRVPLDLLTLQMMAMGLPDVKRFPFIEPPETKSLDEALETLVSHGAATRWTEGNGGNGERIVITPLGRLLAELPVELSIGRVLVMASLFRLVEPVLTLATGMAVQSPVGAARSGESRLRQSEALRPFENDHGTPFMIADLFDEWLQIKSRSAARAGLLRREDLDEAAEDRQNASAQRWVRRLGLEEQRLYEMVRLRGQFLQLLRDAGLYTTGDKSGDSATVGSSHRRLLQQARHREHLKGKRRRMLTLQDNDDAESGRDSDAEDAENEENGSLISASRISRLHSWLRGRKDGRRAGDLGPSLEGTGLSVHDLELVLCHDLEGLSQWADHHRRRTHGDLLLLKVVLAAGLYPQIAVPDPANAYRVANRGGAAGPGAEMVFHTPTKAFVVLQPNDVFVKQPDCLFPRNRDHEGLEGETTTNGKHPAPTSQPLRPVHKAIGSQFATDHQLLIYLDLLETTKPFLVNTIRVPALSTLLLNAREIDTNANATRLVFDRWIEIELLDPEAAQRSLAAAIWLRTSLDRLLQIKLEESQNRRLRGAEESGEDTLSEKKATDLPASSIVCSTRASKRASEWRRLQRLLCEHLAAFLGQQTSGLHTLRKLSAVDSKNLFCASSTDGNNHASPSFPSSESNVVRINPEKGGFQVTPFLTINSLRAFEPPKGKLSHGVIADSTKDPQNSGSEVEEGGDDDATTTNLACLDLALRLHRQIALAREAGRGGKPPQHSEAQTPKSEERGEDGGEFIEEDQDVNRCERCGKRLPIKPSATDLLRHKKHCKEGAPPIPVFESKVTFLRQNPPTTINKECTSALLYDNNDLKLDALI</sequence>
<keyword evidence="2" id="KW-0378">Hydrolase</keyword>
<feature type="region of interest" description="Disordered" evidence="5">
    <location>
        <begin position="1314"/>
        <end position="1346"/>
    </location>
</feature>
<dbReference type="STRING" id="6210.W6USN9"/>
<dbReference type="Pfam" id="PF00271">
    <property type="entry name" value="Helicase_C"/>
    <property type="match status" value="1"/>
</dbReference>
<dbReference type="Gene3D" id="3.40.50.300">
    <property type="entry name" value="P-loop containing nucleotide triphosphate hydrolases"/>
    <property type="match status" value="2"/>
</dbReference>
<dbReference type="OrthoDB" id="3363059at2759"/>
<evidence type="ECO:0000313" key="9">
    <source>
        <dbReference type="Proteomes" id="UP000019149"/>
    </source>
</evidence>
<dbReference type="PROSITE" id="PS51192">
    <property type="entry name" value="HELICASE_ATP_BIND_1"/>
    <property type="match status" value="1"/>
</dbReference>
<evidence type="ECO:0000256" key="2">
    <source>
        <dbReference type="ARBA" id="ARBA00022801"/>
    </source>
</evidence>
<dbReference type="GO" id="GO:0003723">
    <property type="term" value="F:RNA binding"/>
    <property type="evidence" value="ECO:0007669"/>
    <property type="project" value="TreeGrafter"/>
</dbReference>
<feature type="compositionally biased region" description="Polar residues" evidence="5">
    <location>
        <begin position="1018"/>
        <end position="1031"/>
    </location>
</feature>
<dbReference type="OMA" id="CIFANSP"/>
<evidence type="ECO:0000256" key="1">
    <source>
        <dbReference type="ARBA" id="ARBA00022741"/>
    </source>
</evidence>
<evidence type="ECO:0000256" key="4">
    <source>
        <dbReference type="ARBA" id="ARBA00022840"/>
    </source>
</evidence>
<dbReference type="FunFam" id="3.40.50.300:FF:000725">
    <property type="entry name" value="probable ATP-dependent RNA helicase DHX34"/>
    <property type="match status" value="1"/>
</dbReference>
<dbReference type="CTD" id="36336295"/>
<feature type="region of interest" description="Disordered" evidence="5">
    <location>
        <begin position="837"/>
        <end position="876"/>
    </location>
</feature>
<feature type="region of interest" description="Disordered" evidence="5">
    <location>
        <begin position="1009"/>
        <end position="1031"/>
    </location>
</feature>
<dbReference type="KEGG" id="egl:EGR_00580"/>
<dbReference type="CDD" id="cd18791">
    <property type="entry name" value="SF2_C_RHA"/>
    <property type="match status" value="1"/>
</dbReference>
<dbReference type="InterPro" id="IPR007502">
    <property type="entry name" value="Helicase-assoc_dom"/>
</dbReference>
<accession>W6USN9</accession>
<proteinExistence type="predicted"/>
<dbReference type="GO" id="GO:0004386">
    <property type="term" value="F:helicase activity"/>
    <property type="evidence" value="ECO:0007669"/>
    <property type="project" value="UniProtKB-KW"/>
</dbReference>
<evidence type="ECO:0000256" key="5">
    <source>
        <dbReference type="SAM" id="MobiDB-lite"/>
    </source>
</evidence>